<dbReference type="EMBL" id="WBKH01000007">
    <property type="protein sequence ID" value="KAB1477879.1"/>
    <property type="molecule type" value="Genomic_DNA"/>
</dbReference>
<dbReference type="GeneID" id="83054809"/>
<comment type="caution">
    <text evidence="1">The sequence shown here is derived from an EMBL/GenBank/DDBJ whole genome shotgun (WGS) entry which is preliminary data.</text>
</comment>
<protein>
    <recommendedName>
        <fullName evidence="3">Sigma-70 family RNA polymerase sigma factor</fullName>
    </recommendedName>
</protein>
<evidence type="ECO:0000313" key="2">
    <source>
        <dbReference type="Proteomes" id="UP000434554"/>
    </source>
</evidence>
<dbReference type="InterPro" id="IPR013324">
    <property type="entry name" value="RNA_pol_sigma_r3/r4-like"/>
</dbReference>
<sequence>MANLQTNKQKQYYIPLERTPETVITEEYKDCEVRWSKIGCRKVRTVLIPATEEQYREYMRPLWREDKRQQRHGADEVSADKVRDDYELEVPDDFNLEEEVVKKELLAALRHELAALQDIDRTILLMIADGASEAATGKAVGLSQKAVNKRKHKLYALLKEHLKDFR</sequence>
<dbReference type="RefSeq" id="WP_095340930.1">
    <property type="nucleotide sequence ID" value="NZ_CAUENZ010000001.1"/>
</dbReference>
<reference evidence="1 2" key="1">
    <citation type="submission" date="2019-09" db="EMBL/GenBank/DDBJ databases">
        <title>Draft genome sequence of 3 type strains from the CCUG.</title>
        <authorList>
            <person name="Pineiro-Iglesias B."/>
            <person name="Tunovic T."/>
            <person name="Unosson C."/>
            <person name="Inganas E."/>
            <person name="Ohlen M."/>
            <person name="Cardew S."/>
            <person name="Jensie-Markopoulos S."/>
            <person name="Salva-Serra F."/>
            <person name="Jaen-Luchoro D."/>
            <person name="Karlsson R."/>
            <person name="Svensson-Stadler L."/>
            <person name="Chun J."/>
            <person name="Moore E."/>
        </authorList>
    </citation>
    <scope>NUCLEOTIDE SEQUENCE [LARGE SCALE GENOMIC DNA]</scope>
    <source>
        <strain evidence="1 2">CCUG 65427</strain>
    </source>
</reference>
<name>A0A833CAM9_9FIRM</name>
<organism evidence="1 2">
    <name type="scientific">Veillonella seminalis</name>
    <dbReference type="NCBI Taxonomy" id="1502943"/>
    <lineage>
        <taxon>Bacteria</taxon>
        <taxon>Bacillati</taxon>
        <taxon>Bacillota</taxon>
        <taxon>Negativicutes</taxon>
        <taxon>Veillonellales</taxon>
        <taxon>Veillonellaceae</taxon>
        <taxon>Veillonella</taxon>
    </lineage>
</organism>
<evidence type="ECO:0008006" key="3">
    <source>
        <dbReference type="Google" id="ProtNLM"/>
    </source>
</evidence>
<accession>A0A833CAM9</accession>
<proteinExistence type="predicted"/>
<dbReference type="AlphaFoldDB" id="A0A833CAM9"/>
<evidence type="ECO:0000313" key="1">
    <source>
        <dbReference type="EMBL" id="KAB1477879.1"/>
    </source>
</evidence>
<dbReference type="Gene3D" id="1.20.140.160">
    <property type="match status" value="1"/>
</dbReference>
<gene>
    <name evidence="1" type="ORF">F8R14_07255</name>
</gene>
<dbReference type="SUPFAM" id="SSF88659">
    <property type="entry name" value="Sigma3 and sigma4 domains of RNA polymerase sigma factors"/>
    <property type="match status" value="1"/>
</dbReference>
<dbReference type="Proteomes" id="UP000434554">
    <property type="component" value="Unassembled WGS sequence"/>
</dbReference>